<comment type="caution">
    <text evidence="1">The sequence shown here is derived from an EMBL/GenBank/DDBJ whole genome shotgun (WGS) entry which is preliminary data.</text>
</comment>
<dbReference type="AlphaFoldDB" id="A0A139H0J4"/>
<reference evidence="1 2" key="1">
    <citation type="submission" date="2015-07" db="EMBL/GenBank/DDBJ databases">
        <title>Comparative genomics of the Sigatoka disease complex on banana suggests a link between parallel evolutionary changes in Pseudocercospora fijiensis and Pseudocercospora eumusae and increased virulence on the banana host.</title>
        <authorList>
            <person name="Chang T.-C."/>
            <person name="Salvucci A."/>
            <person name="Crous P.W."/>
            <person name="Stergiopoulos I."/>
        </authorList>
    </citation>
    <scope>NUCLEOTIDE SEQUENCE [LARGE SCALE GENOMIC DNA]</scope>
    <source>
        <strain evidence="1 2">CBS 114824</strain>
    </source>
</reference>
<protein>
    <submittedName>
        <fullName evidence="1">Uncharacterized protein</fullName>
    </submittedName>
</protein>
<evidence type="ECO:0000313" key="1">
    <source>
        <dbReference type="EMBL" id="KXS95985.1"/>
    </source>
</evidence>
<keyword evidence="2" id="KW-1185">Reference proteome</keyword>
<proteinExistence type="predicted"/>
<name>A0A139H0J4_9PEZI</name>
<dbReference type="EMBL" id="LFZN01000191">
    <property type="protein sequence ID" value="KXS95985.1"/>
    <property type="molecule type" value="Genomic_DNA"/>
</dbReference>
<evidence type="ECO:0000313" key="2">
    <source>
        <dbReference type="Proteomes" id="UP000070133"/>
    </source>
</evidence>
<sequence>MSILERNHRTTRALRQIITRQRHGWVPHAKSERYFREDRVGAQVMAMLRTSHEAYRERRERQAQYLGHWSDEARTLYKDILEERIDTTEYVKACITEQEFTIEVLQVVLHAERRKAFMMKRAERLEKLHKGNNGELARPILTQIWSDHKIWRPLLECDQTAMFMLCYLAINADLEDYIREWIQVSDVSTGSVHGGWRSKLLRHLVEAHLASTADQSADRAIKCFFEMAHLAKVERRRNFFAQIKGLESHQNGLLYLSLTPALDVLCGTLLSNEYGNTDACLYDETWSCFGGYDGANHEPTARTRIRYHYLLAGSRLFHPESPTYEEAISFLRIVTNHKKPTEIRGLLPAPKHSIQIYFRRIVELARDSGKLEDAIWTNRLLKQMRLNSDGKDPVVPA</sequence>
<accession>A0A139H0J4</accession>
<organism evidence="1 2">
    <name type="scientific">Pseudocercospora eumusae</name>
    <dbReference type="NCBI Taxonomy" id="321146"/>
    <lineage>
        <taxon>Eukaryota</taxon>
        <taxon>Fungi</taxon>
        <taxon>Dikarya</taxon>
        <taxon>Ascomycota</taxon>
        <taxon>Pezizomycotina</taxon>
        <taxon>Dothideomycetes</taxon>
        <taxon>Dothideomycetidae</taxon>
        <taxon>Mycosphaerellales</taxon>
        <taxon>Mycosphaerellaceae</taxon>
        <taxon>Pseudocercospora</taxon>
    </lineage>
</organism>
<gene>
    <name evidence="1" type="ORF">AC578_8089</name>
</gene>
<dbReference type="OrthoDB" id="3641881at2759"/>
<dbReference type="Proteomes" id="UP000070133">
    <property type="component" value="Unassembled WGS sequence"/>
</dbReference>